<protein>
    <recommendedName>
        <fullName evidence="3">C3H1-type domain-containing protein</fullName>
    </recommendedName>
</protein>
<dbReference type="InterPro" id="IPR000571">
    <property type="entry name" value="Znf_CCCH"/>
</dbReference>
<feature type="coiled-coil region" evidence="2">
    <location>
        <begin position="32"/>
        <end position="62"/>
    </location>
</feature>
<accession>A0A4S3J061</accession>
<name>A0A4S3J061_9EURO</name>
<keyword evidence="2" id="KW-0175">Coiled coil</keyword>
<keyword evidence="1" id="KW-0863">Zinc-finger</keyword>
<dbReference type="Pfam" id="PF25540">
    <property type="entry name" value="DUF7923"/>
    <property type="match status" value="1"/>
</dbReference>
<dbReference type="GO" id="GO:0008270">
    <property type="term" value="F:zinc ion binding"/>
    <property type="evidence" value="ECO:0007669"/>
    <property type="project" value="UniProtKB-KW"/>
</dbReference>
<gene>
    <name evidence="4" type="ORF">EYZ11_012463</name>
</gene>
<keyword evidence="1" id="KW-0479">Metal-binding</keyword>
<dbReference type="PANTHER" id="PTHR37543">
    <property type="entry name" value="CCCH ZINC FINGER DNA BINDING PROTEIN (AFU_ORTHOLOGUE AFUA_5G12760)"/>
    <property type="match status" value="1"/>
</dbReference>
<evidence type="ECO:0000256" key="1">
    <source>
        <dbReference type="PROSITE-ProRule" id="PRU00723"/>
    </source>
</evidence>
<dbReference type="InterPro" id="IPR057654">
    <property type="entry name" value="Znf-CCCH_tandem"/>
</dbReference>
<dbReference type="EMBL" id="SOSA01000941">
    <property type="protein sequence ID" value="THC88089.1"/>
    <property type="molecule type" value="Genomic_DNA"/>
</dbReference>
<proteinExistence type="predicted"/>
<dbReference type="PROSITE" id="PS50103">
    <property type="entry name" value="ZF_C3H1"/>
    <property type="match status" value="1"/>
</dbReference>
<dbReference type="VEuPathDB" id="FungiDB:EYZ11_012463"/>
<evidence type="ECO:0000313" key="5">
    <source>
        <dbReference type="Proteomes" id="UP000308092"/>
    </source>
</evidence>
<organism evidence="4 5">
    <name type="scientific">Aspergillus tanneri</name>
    <dbReference type="NCBI Taxonomy" id="1220188"/>
    <lineage>
        <taxon>Eukaryota</taxon>
        <taxon>Fungi</taxon>
        <taxon>Dikarya</taxon>
        <taxon>Ascomycota</taxon>
        <taxon>Pezizomycotina</taxon>
        <taxon>Eurotiomycetes</taxon>
        <taxon>Eurotiomycetidae</taxon>
        <taxon>Eurotiales</taxon>
        <taxon>Aspergillaceae</taxon>
        <taxon>Aspergillus</taxon>
        <taxon>Aspergillus subgen. Circumdati</taxon>
    </lineage>
</organism>
<dbReference type="PANTHER" id="PTHR37543:SF1">
    <property type="entry name" value="CCCH ZINC FINGER DNA BINDING PROTEIN (AFU_ORTHOLOGUE AFUA_5G12760)"/>
    <property type="match status" value="1"/>
</dbReference>
<dbReference type="Proteomes" id="UP000308092">
    <property type="component" value="Unassembled WGS sequence"/>
</dbReference>
<dbReference type="InterPro" id="IPR057683">
    <property type="entry name" value="DUF7923"/>
</dbReference>
<keyword evidence="5" id="KW-1185">Reference proteome</keyword>
<feature type="zinc finger region" description="C3H1-type" evidence="1">
    <location>
        <begin position="282"/>
        <end position="301"/>
    </location>
</feature>
<dbReference type="STRING" id="1220188.A0A4S3J061"/>
<dbReference type="Pfam" id="PF25542">
    <property type="entry name" value="zf-CCCH_12"/>
    <property type="match status" value="1"/>
</dbReference>
<dbReference type="Pfam" id="PF25543">
    <property type="entry name" value="zf-CCCH_tandem"/>
    <property type="match status" value="1"/>
</dbReference>
<dbReference type="AlphaFoldDB" id="A0A4S3J061"/>
<feature type="domain" description="C3H1-type" evidence="3">
    <location>
        <begin position="282"/>
        <end position="301"/>
    </location>
</feature>
<sequence length="430" mass="48490">MLGESDIQDLDDHLGSVLRDNERHHENVQNLLQRFHLLLDNYNRLKSDYEEEKEAREKYKKLVRGQDRNPFVLVLVDGDGCLFKEHLLKAGSEGGITAATLLSDSIKELLHDQLGPQADQCRIMVRIYSNILGLSKSLARFGLVGHEARSLSPFAASFTRSQDLFDYVDAGDKKEGADNKIREMFKLFVDHNQCKHIFFAGCHDAGYLSLLTPYRGKADRITLLKAASFHPEYAKLDLPVRELPAVFMTGALGGGHVGSNHGANKYLVNGHAGSNATSRPHPPPKPICKYFQKGFCRYGNESNSSSRVRDDEYYAKMLPPVSGKCKDYIPINVLGERIDSYCPKPPLEAWESYNRRTKQYKLCNRHQLRGECDTPDCEFDHRPVESDCIDVMRNILRQHPCPKGGRCRAVKCYLGHICQKDGCGALGYAK</sequence>
<reference evidence="4 5" key="1">
    <citation type="submission" date="2019-03" db="EMBL/GenBank/DDBJ databases">
        <title>The genome sequence of a newly discovered highly antifungal drug resistant Aspergillus species, Aspergillus tanneri NIH 1004.</title>
        <authorList>
            <person name="Mounaud S."/>
            <person name="Singh I."/>
            <person name="Joardar V."/>
            <person name="Pakala S."/>
            <person name="Pakala S."/>
            <person name="Venepally P."/>
            <person name="Hoover J."/>
            <person name="Nierman W."/>
            <person name="Chung J."/>
            <person name="Losada L."/>
        </authorList>
    </citation>
    <scope>NUCLEOTIDE SEQUENCE [LARGE SCALE GENOMIC DNA]</scope>
    <source>
        <strain evidence="4 5">NIH1004</strain>
    </source>
</reference>
<keyword evidence="1" id="KW-0862">Zinc</keyword>
<evidence type="ECO:0000313" key="4">
    <source>
        <dbReference type="EMBL" id="THC88089.1"/>
    </source>
</evidence>
<comment type="caution">
    <text evidence="4">The sequence shown here is derived from an EMBL/GenBank/DDBJ whole genome shotgun (WGS) entry which is preliminary data.</text>
</comment>
<evidence type="ECO:0000256" key="2">
    <source>
        <dbReference type="SAM" id="Coils"/>
    </source>
</evidence>
<evidence type="ECO:0000259" key="3">
    <source>
        <dbReference type="PROSITE" id="PS50103"/>
    </source>
</evidence>